<dbReference type="PANTHER" id="PTHR24104">
    <property type="entry name" value="E3 UBIQUITIN-PROTEIN LIGASE NHLRC1-RELATED"/>
    <property type="match status" value="1"/>
</dbReference>
<proteinExistence type="predicted"/>
<evidence type="ECO:0000313" key="3">
    <source>
        <dbReference type="EMBL" id="TDS12094.1"/>
    </source>
</evidence>
<keyword evidence="1" id="KW-0677">Repeat</keyword>
<dbReference type="InterPro" id="IPR050952">
    <property type="entry name" value="TRIM-NHL_E3_ligases"/>
</dbReference>
<dbReference type="OrthoDB" id="9782304at2"/>
<evidence type="ECO:0000313" key="4">
    <source>
        <dbReference type="Proteomes" id="UP000295274"/>
    </source>
</evidence>
<dbReference type="SUPFAM" id="SSF101898">
    <property type="entry name" value="NHL repeat"/>
    <property type="match status" value="1"/>
</dbReference>
<keyword evidence="4" id="KW-1185">Reference proteome</keyword>
<dbReference type="GO" id="GO:0008270">
    <property type="term" value="F:zinc ion binding"/>
    <property type="evidence" value="ECO:0007669"/>
    <property type="project" value="UniProtKB-KW"/>
</dbReference>
<dbReference type="PROSITE" id="PS51125">
    <property type="entry name" value="NHL"/>
    <property type="match status" value="1"/>
</dbReference>
<dbReference type="GO" id="GO:0061630">
    <property type="term" value="F:ubiquitin protein ligase activity"/>
    <property type="evidence" value="ECO:0007669"/>
    <property type="project" value="TreeGrafter"/>
</dbReference>
<gene>
    <name evidence="3" type="ORF">DFQ03_3483</name>
</gene>
<evidence type="ECO:0000256" key="1">
    <source>
        <dbReference type="ARBA" id="ARBA00022737"/>
    </source>
</evidence>
<dbReference type="Proteomes" id="UP000295274">
    <property type="component" value="Unassembled WGS sequence"/>
</dbReference>
<dbReference type="CDD" id="cd05819">
    <property type="entry name" value="NHL"/>
    <property type="match status" value="1"/>
</dbReference>
<dbReference type="Pfam" id="PF01436">
    <property type="entry name" value="NHL"/>
    <property type="match status" value="1"/>
</dbReference>
<dbReference type="InterPro" id="IPR001258">
    <property type="entry name" value="NHL_repeat"/>
</dbReference>
<dbReference type="Gene3D" id="2.120.10.30">
    <property type="entry name" value="TolB, C-terminal domain"/>
    <property type="match status" value="1"/>
</dbReference>
<dbReference type="PANTHER" id="PTHR24104:SF25">
    <property type="entry name" value="PROTEIN LIN-41"/>
    <property type="match status" value="1"/>
</dbReference>
<comment type="caution">
    <text evidence="3">The sequence shown here is derived from an EMBL/GenBank/DDBJ whole genome shotgun (WGS) entry which is preliminary data.</text>
</comment>
<dbReference type="RefSeq" id="WP_133674433.1">
    <property type="nucleotide sequence ID" value="NZ_SNZW01000018.1"/>
</dbReference>
<name>A0A4R7CY97_9FLAO</name>
<dbReference type="EMBL" id="SNZW01000018">
    <property type="protein sequence ID" value="TDS12094.1"/>
    <property type="molecule type" value="Genomic_DNA"/>
</dbReference>
<protein>
    <submittedName>
        <fullName evidence="3">NHL repeat-containing protein</fullName>
    </submittedName>
</protein>
<dbReference type="AlphaFoldDB" id="A0A4R7CY97"/>
<dbReference type="GO" id="GO:0000209">
    <property type="term" value="P:protein polyubiquitination"/>
    <property type="evidence" value="ECO:0007669"/>
    <property type="project" value="TreeGrafter"/>
</dbReference>
<evidence type="ECO:0000256" key="2">
    <source>
        <dbReference type="PROSITE-ProRule" id="PRU00504"/>
    </source>
</evidence>
<reference evidence="3 4" key="1">
    <citation type="submission" date="2019-03" db="EMBL/GenBank/DDBJ databases">
        <title>Genomic Encyclopedia of Type Strains, Phase III (KMG-III): the genomes of soil and plant-associated and newly described type strains.</title>
        <authorList>
            <person name="Whitman W."/>
        </authorList>
    </citation>
    <scope>NUCLEOTIDE SEQUENCE [LARGE SCALE GENOMIC DNA]</scope>
    <source>
        <strain evidence="3 4">CECT 8455</strain>
    </source>
</reference>
<dbReference type="InterPro" id="IPR011042">
    <property type="entry name" value="6-blade_b-propeller_TolB-like"/>
</dbReference>
<sequence length="275" mass="31314">MRQSIIILIGLVFASACKEKEIVPKEWVLSKTIQLDGVNPIGLSQVNGAIWLSDGDHNRLVKIDKEGQITETIDSLDRPMHIDAIEETLFIPQYGKDVVETVDKKGRFVMQLTDSLDAPAGVSVFNNERAIADFYNNRILYFDGVNWISFGKEGKAQGEFYYPTDVQITNDKIWVADAYNNRVQVFDKKGGFVQMMGQDEKMNAATGIFVAEKEVFVTDFENDRVLVFDKAGKLLQVLRDQIEKPTDMMLKDKKLYVINYRNGKLNVFDKQPIEK</sequence>
<accession>A0A4R7CY97</accession>
<dbReference type="PROSITE" id="PS51257">
    <property type="entry name" value="PROKAR_LIPOPROTEIN"/>
    <property type="match status" value="1"/>
</dbReference>
<feature type="repeat" description="NHL" evidence="2">
    <location>
        <begin position="149"/>
        <end position="189"/>
    </location>
</feature>
<dbReference type="GO" id="GO:0043161">
    <property type="term" value="P:proteasome-mediated ubiquitin-dependent protein catabolic process"/>
    <property type="evidence" value="ECO:0007669"/>
    <property type="project" value="TreeGrafter"/>
</dbReference>
<organism evidence="3 4">
    <name type="scientific">Maribacter caenipelagi</name>
    <dbReference type="NCBI Taxonomy" id="1447781"/>
    <lineage>
        <taxon>Bacteria</taxon>
        <taxon>Pseudomonadati</taxon>
        <taxon>Bacteroidota</taxon>
        <taxon>Flavobacteriia</taxon>
        <taxon>Flavobacteriales</taxon>
        <taxon>Flavobacteriaceae</taxon>
        <taxon>Maribacter</taxon>
    </lineage>
</organism>